<keyword evidence="1" id="KW-0677">Repeat</keyword>
<proteinExistence type="predicted"/>
<feature type="domain" description="MucBP" evidence="2">
    <location>
        <begin position="354"/>
        <end position="416"/>
    </location>
</feature>
<dbReference type="Pfam" id="PF03382">
    <property type="entry name" value="DUF285"/>
    <property type="match status" value="1"/>
</dbReference>
<evidence type="ECO:0000259" key="3">
    <source>
        <dbReference type="Pfam" id="PF19087"/>
    </source>
</evidence>
<dbReference type="InterPro" id="IPR011889">
    <property type="entry name" value="Liste_lipo_26"/>
</dbReference>
<evidence type="ECO:0000256" key="1">
    <source>
        <dbReference type="ARBA" id="ARBA00022737"/>
    </source>
</evidence>
<comment type="caution">
    <text evidence="4">The sequence shown here is derived from an EMBL/GenBank/DDBJ whole genome shotgun (WGS) entry which is preliminary data.</text>
</comment>
<dbReference type="InterPro" id="IPR009459">
    <property type="entry name" value="MucBP_dom"/>
</dbReference>
<evidence type="ECO:0000313" key="4">
    <source>
        <dbReference type="EMBL" id="MFD1548084.1"/>
    </source>
</evidence>
<sequence length="582" mass="62465">MKKSVSILLVALALGVGQPLSLLETRTESSVAQAATVKADNLANGQYGEVAWTLTADGTLHLGAGQLGEPGSLVTNTGQMATQIVLAQGGTPTVATTKAAADLVTTVVLDGKVVAPKNATNLFRQFRNVTAYKNLNQLDTSQTTNLSGMFAVDSFDGQVTSLDVSSFDTSQVTTLDWLFYGQSQLSQVDISHFDTSQVKTMTSMFNGDQALTTVNFAAGTFANLSSAMFTFGSSGIQTIKLPKFAPPTSFSSTYMFSSASNLSELTLGPATLFRGTSTALRNAKADDQYTGLWQAVADGTVQNPLGEKFAEGDDVTAQYVAGADRPTTVETYVWEPVDRVVLPPVTPPDDTAAPVTVRYLDEQSKSLAADQTLSGKLGAAYTAEQLVFDGYKLAKTEGQVTGTFSKSAQTVTFHYEPDLVTGGGGATVVPVSGVVYATKKIGLYRTKNFSDNSRQMYYTKKSRTQRPMFVVTGYATSKAGNKRYKVRDVNHHSKTAGKTGYITAKKAYVSSVYYVKKQAKIKVINAKGINGYGKVALTGKSVHYRKDKVLKVKKVVKYRQTTRFVLTNGKYVTANKKLVIAE</sequence>
<dbReference type="NCBIfam" id="TIGR02167">
    <property type="entry name" value="Liste_lipo_26"/>
    <property type="match status" value="2"/>
</dbReference>
<feature type="domain" description="DUF5776" evidence="3">
    <location>
        <begin position="513"/>
        <end position="579"/>
    </location>
</feature>
<reference evidence="5" key="1">
    <citation type="journal article" date="2019" name="Int. J. Syst. Evol. Microbiol.">
        <title>The Global Catalogue of Microorganisms (GCM) 10K type strain sequencing project: providing services to taxonomists for standard genome sequencing and annotation.</title>
        <authorList>
            <consortium name="The Broad Institute Genomics Platform"/>
            <consortium name="The Broad Institute Genome Sequencing Center for Infectious Disease"/>
            <person name="Wu L."/>
            <person name="Ma J."/>
        </authorList>
    </citation>
    <scope>NUCLEOTIDE SEQUENCE [LARGE SCALE GENOMIC DNA]</scope>
    <source>
        <strain evidence="5">CCM 8906</strain>
    </source>
</reference>
<name>A0ABW4GZS8_9LACO</name>
<dbReference type="Pfam" id="PF06458">
    <property type="entry name" value="MucBP"/>
    <property type="match status" value="1"/>
</dbReference>
<dbReference type="Gene3D" id="3.10.20.320">
    <property type="entry name" value="Putative peptidoglycan bound protein (lpxtg motif)"/>
    <property type="match status" value="1"/>
</dbReference>
<evidence type="ECO:0000259" key="2">
    <source>
        <dbReference type="Pfam" id="PF06458"/>
    </source>
</evidence>
<dbReference type="InterPro" id="IPR005046">
    <property type="entry name" value="DUF285"/>
</dbReference>
<gene>
    <name evidence="4" type="ORF">ACFQ5T_00045</name>
</gene>
<organism evidence="4 5">
    <name type="scientific">Levilactobacillus fuyuanensis</name>
    <dbReference type="NCBI Taxonomy" id="2486022"/>
    <lineage>
        <taxon>Bacteria</taxon>
        <taxon>Bacillati</taxon>
        <taxon>Bacillota</taxon>
        <taxon>Bacilli</taxon>
        <taxon>Lactobacillales</taxon>
        <taxon>Lactobacillaceae</taxon>
        <taxon>Levilactobacillus</taxon>
    </lineage>
</organism>
<dbReference type="Pfam" id="PF19087">
    <property type="entry name" value="DUF5776"/>
    <property type="match status" value="1"/>
</dbReference>
<evidence type="ECO:0000313" key="5">
    <source>
        <dbReference type="Proteomes" id="UP001597195"/>
    </source>
</evidence>
<keyword evidence="5" id="KW-1185">Reference proteome</keyword>
<dbReference type="Proteomes" id="UP001597195">
    <property type="component" value="Unassembled WGS sequence"/>
</dbReference>
<protein>
    <submittedName>
        <fullName evidence="4">MucBP domain-containing protein</fullName>
    </submittedName>
</protein>
<dbReference type="EMBL" id="JBHTOM010000001">
    <property type="protein sequence ID" value="MFD1548084.1"/>
    <property type="molecule type" value="Genomic_DNA"/>
</dbReference>
<accession>A0ABW4GZS8</accession>
<dbReference type="Gene3D" id="3.80.10.10">
    <property type="entry name" value="Ribonuclease Inhibitor"/>
    <property type="match status" value="1"/>
</dbReference>
<dbReference type="InterPro" id="IPR032675">
    <property type="entry name" value="LRR_dom_sf"/>
</dbReference>
<dbReference type="InterPro" id="IPR044081">
    <property type="entry name" value="DUF5776"/>
</dbReference>
<dbReference type="RefSeq" id="WP_125701597.1">
    <property type="nucleotide sequence ID" value="NZ_JBHTOM010000001.1"/>
</dbReference>